<proteinExistence type="predicted"/>
<feature type="transmembrane region" description="Helical" evidence="2">
    <location>
        <begin position="41"/>
        <end position="60"/>
    </location>
</feature>
<dbReference type="PANTHER" id="PTHR42736">
    <property type="entry name" value="PROTEIN-GLUTAMINE GAMMA-GLUTAMYLTRANSFERASE"/>
    <property type="match status" value="1"/>
</dbReference>
<dbReference type="InterPro" id="IPR021878">
    <property type="entry name" value="TgpA_N"/>
</dbReference>
<sequence length="760" mass="80164">MKAPSRERVPVARIVFAILAVWLVTLIAGAALWPIYESRGILVAIGAGLVGGAVVAGLGARFRHPSWVVMILTALYFVAVGVPVAVPSRALNGIFPTPEGILDLLAGVALGWKQLLTVTLPVGDYEALLVPAFLLVLLSVVIGVSIATRTRVPEASVLPAVIVYIVAVAFGPDDRAASVILPIALLTAVALALIGFRQGRRRAATAALARETDEHPTRDAAGFRALAGGLVLLVLAAGAGVGAASALAPTTARTVLRTAVEQPFDPRDYVSPLSAFRSYWQEDTVDSVLFRVSGQDGELVRLATLDTYDGVVFAVGSAAVTSESGAFVRVPSTFDQSGLEGVDTSTSIEIDQYSGVWVPTVGKLRSIDFEGPDGADLRGAFFYNDTTGTAADLRGLSSGDRYQLDSVVPPSPALSDISDLEPGSAVVPEATGVPEELVTVLEEYVSGVDGPGAQLAAMLDGLAVNGYISHGVTDDEPPSRSGHGSDRLTELLSAPRMIGDGEQYAATAALMARELGFPSRVVLGFVPQDGVVRGGDVVAYVEVDTAQYGWVALDVTPPYRDIPEELPEDNAQVSRPPTIVPPPVVDTEQPDRQETPDSEQELPPDLNPLWGVLLAIATVLGWVLLALAILISPFLVIIVAKARRRRLRRRATLPADRVAGGWREFEDAVLDHGVSTAPSSTRSEVAGVTGVVGAQVLAAVADRATFSPDEPTAEDADVVWRAVDDLRGTLDSGLTRWQRLKARVSLRSLGGYSVTRIFSR</sequence>
<dbReference type="InterPro" id="IPR052901">
    <property type="entry name" value="Bact_TGase-like"/>
</dbReference>
<feature type="transmembrane region" description="Helical" evidence="2">
    <location>
        <begin position="155"/>
        <end position="171"/>
    </location>
</feature>
<keyword evidence="2" id="KW-0472">Membrane</keyword>
<feature type="transmembrane region" description="Helical" evidence="2">
    <location>
        <begin position="67"/>
        <end position="86"/>
    </location>
</feature>
<dbReference type="PANTHER" id="PTHR42736:SF1">
    <property type="entry name" value="PROTEIN-GLUTAMINE GAMMA-GLUTAMYLTRANSFERASE"/>
    <property type="match status" value="1"/>
</dbReference>
<feature type="domain" description="Protein-glutamine gamma-glutamyltransferase TgpA N-terminal" evidence="4">
    <location>
        <begin position="23"/>
        <end position="411"/>
    </location>
</feature>
<feature type="transmembrane region" description="Helical" evidence="2">
    <location>
        <begin position="12"/>
        <end position="35"/>
    </location>
</feature>
<evidence type="ECO:0000313" key="6">
    <source>
        <dbReference type="Proteomes" id="UP001160142"/>
    </source>
</evidence>
<dbReference type="EMBL" id="JARXVQ010000001">
    <property type="protein sequence ID" value="MDH6180575.1"/>
    <property type="molecule type" value="Genomic_DNA"/>
</dbReference>
<keyword evidence="2" id="KW-1133">Transmembrane helix</keyword>
<evidence type="ECO:0008006" key="7">
    <source>
        <dbReference type="Google" id="ProtNLM"/>
    </source>
</evidence>
<feature type="transmembrane region" description="Helical" evidence="2">
    <location>
        <begin position="609"/>
        <end position="640"/>
    </location>
</feature>
<keyword evidence="2" id="KW-0812">Transmembrane</keyword>
<dbReference type="Gene3D" id="3.10.620.30">
    <property type="match status" value="1"/>
</dbReference>
<protein>
    <recommendedName>
        <fullName evidence="7">Transglutaminase domain-containing protein</fullName>
    </recommendedName>
</protein>
<gene>
    <name evidence="5" type="ORF">M2152_000757</name>
</gene>
<feature type="domain" description="Transglutaminase-like" evidence="3">
    <location>
        <begin position="464"/>
        <end position="554"/>
    </location>
</feature>
<dbReference type="Pfam" id="PF11992">
    <property type="entry name" value="TgpA_N"/>
    <property type="match status" value="1"/>
</dbReference>
<evidence type="ECO:0000256" key="1">
    <source>
        <dbReference type="SAM" id="MobiDB-lite"/>
    </source>
</evidence>
<feature type="transmembrane region" description="Helical" evidence="2">
    <location>
        <begin position="128"/>
        <end position="148"/>
    </location>
</feature>
<dbReference type="InterPro" id="IPR038765">
    <property type="entry name" value="Papain-like_cys_pep_sf"/>
</dbReference>
<dbReference type="InterPro" id="IPR002931">
    <property type="entry name" value="Transglutaminase-like"/>
</dbReference>
<organism evidence="5 6">
    <name type="scientific">Antiquaquibacter oligotrophicus</name>
    <dbReference type="NCBI Taxonomy" id="2880260"/>
    <lineage>
        <taxon>Bacteria</taxon>
        <taxon>Bacillati</taxon>
        <taxon>Actinomycetota</taxon>
        <taxon>Actinomycetes</taxon>
        <taxon>Micrococcales</taxon>
        <taxon>Microbacteriaceae</taxon>
        <taxon>Antiquaquibacter</taxon>
    </lineage>
</organism>
<accession>A0ABT6KKR3</accession>
<evidence type="ECO:0000256" key="2">
    <source>
        <dbReference type="SAM" id="Phobius"/>
    </source>
</evidence>
<reference evidence="5 6" key="1">
    <citation type="submission" date="2023-04" db="EMBL/GenBank/DDBJ databases">
        <title>Genome Encyclopedia of Bacteria and Archaea VI: Functional Genomics of Type Strains.</title>
        <authorList>
            <person name="Whitman W."/>
        </authorList>
    </citation>
    <scope>NUCLEOTIDE SEQUENCE [LARGE SCALE GENOMIC DNA]</scope>
    <source>
        <strain evidence="5 6">SG_E_30_P1</strain>
    </source>
</reference>
<keyword evidence="6" id="KW-1185">Reference proteome</keyword>
<evidence type="ECO:0000313" key="5">
    <source>
        <dbReference type="EMBL" id="MDH6180575.1"/>
    </source>
</evidence>
<dbReference type="Pfam" id="PF01841">
    <property type="entry name" value="Transglut_core"/>
    <property type="match status" value="1"/>
</dbReference>
<feature type="transmembrane region" description="Helical" evidence="2">
    <location>
        <begin position="225"/>
        <end position="248"/>
    </location>
</feature>
<dbReference type="Proteomes" id="UP001160142">
    <property type="component" value="Unassembled WGS sequence"/>
</dbReference>
<feature type="transmembrane region" description="Helical" evidence="2">
    <location>
        <begin position="177"/>
        <end position="196"/>
    </location>
</feature>
<comment type="caution">
    <text evidence="5">The sequence shown here is derived from an EMBL/GenBank/DDBJ whole genome shotgun (WGS) entry which is preliminary data.</text>
</comment>
<evidence type="ECO:0000259" key="4">
    <source>
        <dbReference type="Pfam" id="PF11992"/>
    </source>
</evidence>
<feature type="region of interest" description="Disordered" evidence="1">
    <location>
        <begin position="561"/>
        <end position="603"/>
    </location>
</feature>
<evidence type="ECO:0000259" key="3">
    <source>
        <dbReference type="Pfam" id="PF01841"/>
    </source>
</evidence>
<name>A0ABT6KKR3_9MICO</name>
<dbReference type="SUPFAM" id="SSF54001">
    <property type="entry name" value="Cysteine proteinases"/>
    <property type="match status" value="1"/>
</dbReference>